<evidence type="ECO:0000313" key="5">
    <source>
        <dbReference type="Proteomes" id="UP001285441"/>
    </source>
</evidence>
<dbReference type="PANTHER" id="PTHR32332:SF34">
    <property type="entry name" value="2-NITROPROPANE DIOXYGENASE FAMILY, PUTATIVE-RELATED"/>
    <property type="match status" value="1"/>
</dbReference>
<dbReference type="InterPro" id="IPR013785">
    <property type="entry name" value="Aldolase_TIM"/>
</dbReference>
<sequence>MHHNLQSITLRDQLKRDYPWTTAPLIVGAPMRVMSGPEMALAISGAGGIGFIGPGLKPESTAEDLETARSIIFSSSSSSSSSSGIRTLERDVLPIGIGFQLWNGSLETSAAAVGKYRPAAAWLFAPRDGLQAEVNTWTVRLREVSPETKIWLQVGTLQEALDAVQSSREGGKPDVLVVQGAEAGGHGRATDGVGVITLIPEIADALFGNEKGKNGMIPLFAAGGIMDGRGAAAALGLGAAGAVMGTRFLAATEARISKGYQDEVLRASDGGKNTLRTQLYNHLRGTLGWPEQWSPRTVVNQSWVEQQAGVGFEELKKRHDRAVSEDGGSKAWGPEGRTATYAGAGVGLVKSVEDAGAIVEGVRGEAVGIIQGLQELAKL</sequence>
<dbReference type="GO" id="GO:0018580">
    <property type="term" value="F:nitronate monooxygenase activity"/>
    <property type="evidence" value="ECO:0007669"/>
    <property type="project" value="InterPro"/>
</dbReference>
<evidence type="ECO:0008006" key="6">
    <source>
        <dbReference type="Google" id="ProtNLM"/>
    </source>
</evidence>
<name>A0AAE0P3C4_9PEZI</name>
<evidence type="ECO:0000313" key="4">
    <source>
        <dbReference type="EMBL" id="KAK3392703.1"/>
    </source>
</evidence>
<dbReference type="Pfam" id="PF03060">
    <property type="entry name" value="NMO"/>
    <property type="match status" value="1"/>
</dbReference>
<reference evidence="4" key="2">
    <citation type="submission" date="2023-06" db="EMBL/GenBank/DDBJ databases">
        <authorList>
            <consortium name="Lawrence Berkeley National Laboratory"/>
            <person name="Haridas S."/>
            <person name="Hensen N."/>
            <person name="Bonometti L."/>
            <person name="Westerberg I."/>
            <person name="Brannstrom I.O."/>
            <person name="Guillou S."/>
            <person name="Cros-Aarteil S."/>
            <person name="Calhoun S."/>
            <person name="Kuo A."/>
            <person name="Mondo S."/>
            <person name="Pangilinan J."/>
            <person name="Riley R."/>
            <person name="LaButti K."/>
            <person name="Andreopoulos B."/>
            <person name="Lipzen A."/>
            <person name="Chen C."/>
            <person name="Yanf M."/>
            <person name="Daum C."/>
            <person name="Ng V."/>
            <person name="Clum A."/>
            <person name="Steindorff A."/>
            <person name="Ohm R."/>
            <person name="Martin F."/>
            <person name="Silar P."/>
            <person name="Natvig D."/>
            <person name="Lalanne C."/>
            <person name="Gautier V."/>
            <person name="Ament-velasquez S.L."/>
            <person name="Kruys A."/>
            <person name="Hutchinson M.I."/>
            <person name="Powell A.J."/>
            <person name="Barry K."/>
            <person name="Miller A.N."/>
            <person name="Grigoriev I.V."/>
            <person name="Debuchy R."/>
            <person name="Gladieux P."/>
            <person name="Thoren M.H."/>
            <person name="Johannesson H."/>
        </authorList>
    </citation>
    <scope>NUCLEOTIDE SEQUENCE</scope>
    <source>
        <strain evidence="4">CBS 232.78</strain>
    </source>
</reference>
<dbReference type="Proteomes" id="UP001285441">
    <property type="component" value="Unassembled WGS sequence"/>
</dbReference>
<evidence type="ECO:0000256" key="2">
    <source>
        <dbReference type="ARBA" id="ARBA00022643"/>
    </source>
</evidence>
<keyword evidence="2" id="KW-0288">FMN</keyword>
<dbReference type="InterPro" id="IPR004136">
    <property type="entry name" value="NMO"/>
</dbReference>
<keyword evidence="5" id="KW-1185">Reference proteome</keyword>
<accession>A0AAE0P3C4</accession>
<proteinExistence type="predicted"/>
<organism evidence="4 5">
    <name type="scientific">Podospora didyma</name>
    <dbReference type="NCBI Taxonomy" id="330526"/>
    <lineage>
        <taxon>Eukaryota</taxon>
        <taxon>Fungi</taxon>
        <taxon>Dikarya</taxon>
        <taxon>Ascomycota</taxon>
        <taxon>Pezizomycotina</taxon>
        <taxon>Sordariomycetes</taxon>
        <taxon>Sordariomycetidae</taxon>
        <taxon>Sordariales</taxon>
        <taxon>Podosporaceae</taxon>
        <taxon>Podospora</taxon>
    </lineage>
</organism>
<keyword evidence="3" id="KW-0560">Oxidoreductase</keyword>
<comment type="caution">
    <text evidence="4">The sequence shown here is derived from an EMBL/GenBank/DDBJ whole genome shotgun (WGS) entry which is preliminary data.</text>
</comment>
<protein>
    <recommendedName>
        <fullName evidence="6">Nitronate monooxygenase domain-containing protein</fullName>
    </recommendedName>
</protein>
<dbReference type="CDD" id="cd04730">
    <property type="entry name" value="NPD_like"/>
    <property type="match status" value="1"/>
</dbReference>
<gene>
    <name evidence="4" type="ORF">B0H63DRAFT_388207</name>
</gene>
<reference evidence="4" key="1">
    <citation type="journal article" date="2023" name="Mol. Phylogenet. Evol.">
        <title>Genome-scale phylogeny and comparative genomics of the fungal order Sordariales.</title>
        <authorList>
            <person name="Hensen N."/>
            <person name="Bonometti L."/>
            <person name="Westerberg I."/>
            <person name="Brannstrom I.O."/>
            <person name="Guillou S."/>
            <person name="Cros-Aarteil S."/>
            <person name="Calhoun S."/>
            <person name="Haridas S."/>
            <person name="Kuo A."/>
            <person name="Mondo S."/>
            <person name="Pangilinan J."/>
            <person name="Riley R."/>
            <person name="LaButti K."/>
            <person name="Andreopoulos B."/>
            <person name="Lipzen A."/>
            <person name="Chen C."/>
            <person name="Yan M."/>
            <person name="Daum C."/>
            <person name="Ng V."/>
            <person name="Clum A."/>
            <person name="Steindorff A."/>
            <person name="Ohm R.A."/>
            <person name="Martin F."/>
            <person name="Silar P."/>
            <person name="Natvig D.O."/>
            <person name="Lalanne C."/>
            <person name="Gautier V."/>
            <person name="Ament-Velasquez S.L."/>
            <person name="Kruys A."/>
            <person name="Hutchinson M.I."/>
            <person name="Powell A.J."/>
            <person name="Barry K."/>
            <person name="Miller A.N."/>
            <person name="Grigoriev I.V."/>
            <person name="Debuchy R."/>
            <person name="Gladieux P."/>
            <person name="Hiltunen Thoren M."/>
            <person name="Johannesson H."/>
        </authorList>
    </citation>
    <scope>NUCLEOTIDE SEQUENCE</scope>
    <source>
        <strain evidence="4">CBS 232.78</strain>
    </source>
</reference>
<dbReference type="PANTHER" id="PTHR32332">
    <property type="entry name" value="2-NITROPROPANE DIOXYGENASE"/>
    <property type="match status" value="1"/>
</dbReference>
<dbReference type="SUPFAM" id="SSF51412">
    <property type="entry name" value="Inosine monophosphate dehydrogenase (IMPDH)"/>
    <property type="match status" value="1"/>
</dbReference>
<dbReference type="Gene3D" id="3.20.20.70">
    <property type="entry name" value="Aldolase class I"/>
    <property type="match status" value="1"/>
</dbReference>
<evidence type="ECO:0000256" key="3">
    <source>
        <dbReference type="ARBA" id="ARBA00023002"/>
    </source>
</evidence>
<dbReference type="AlphaFoldDB" id="A0AAE0P3C4"/>
<evidence type="ECO:0000256" key="1">
    <source>
        <dbReference type="ARBA" id="ARBA00022630"/>
    </source>
</evidence>
<dbReference type="EMBL" id="JAULSW010000001">
    <property type="protein sequence ID" value="KAK3392703.1"/>
    <property type="molecule type" value="Genomic_DNA"/>
</dbReference>
<keyword evidence="1" id="KW-0285">Flavoprotein</keyword>